<evidence type="ECO:0000313" key="1">
    <source>
        <dbReference type="Proteomes" id="UP000492821"/>
    </source>
</evidence>
<reference evidence="1" key="1">
    <citation type="journal article" date="2013" name="Genetics">
        <title>The draft genome and transcriptome of Panagrellus redivivus are shaped by the harsh demands of a free-living lifestyle.</title>
        <authorList>
            <person name="Srinivasan J."/>
            <person name="Dillman A.R."/>
            <person name="Macchietto M.G."/>
            <person name="Heikkinen L."/>
            <person name="Lakso M."/>
            <person name="Fracchia K.M."/>
            <person name="Antoshechkin I."/>
            <person name="Mortazavi A."/>
            <person name="Wong G."/>
            <person name="Sternberg P.W."/>
        </authorList>
    </citation>
    <scope>NUCLEOTIDE SEQUENCE [LARGE SCALE GENOMIC DNA]</scope>
    <source>
        <strain evidence="1">MT8872</strain>
    </source>
</reference>
<dbReference type="WBParaSite" id="Pan_g1410.t1">
    <property type="protein sequence ID" value="Pan_g1410.t1"/>
    <property type="gene ID" value="Pan_g1410"/>
</dbReference>
<keyword evidence="1" id="KW-1185">Reference proteome</keyword>
<reference evidence="2" key="2">
    <citation type="submission" date="2020-10" db="UniProtKB">
        <authorList>
            <consortium name="WormBaseParasite"/>
        </authorList>
    </citation>
    <scope>IDENTIFICATION</scope>
</reference>
<accession>A0A7E4UYQ2</accession>
<sequence length="186" mass="21766">MRTLFNRSPKTEPIQKVQVSPFLSIQNSDLKFGFLGFKDNRNKCLCTNHAIGNKKCVGKKLSRKWHAFTIFYDIFTLWKEVMTTDYIQTIEKQMENCREWMLLFHMVFIDYIKAFNWQLRKAIWKALGGLAYTGNTETLKYITIYKSIVMKVENGKIPSTQAEEFSRVMRCSPLLLTLVGNGPKWS</sequence>
<proteinExistence type="predicted"/>
<dbReference type="Proteomes" id="UP000492821">
    <property type="component" value="Unassembled WGS sequence"/>
</dbReference>
<evidence type="ECO:0000313" key="2">
    <source>
        <dbReference type="WBParaSite" id="Pan_g1410.t1"/>
    </source>
</evidence>
<name>A0A7E4UYQ2_PANRE</name>
<dbReference type="AlphaFoldDB" id="A0A7E4UYQ2"/>
<protein>
    <submittedName>
        <fullName evidence="2">Reverse transcriptase domain-containing protein</fullName>
    </submittedName>
</protein>
<organism evidence="1 2">
    <name type="scientific">Panagrellus redivivus</name>
    <name type="common">Microworm</name>
    <dbReference type="NCBI Taxonomy" id="6233"/>
    <lineage>
        <taxon>Eukaryota</taxon>
        <taxon>Metazoa</taxon>
        <taxon>Ecdysozoa</taxon>
        <taxon>Nematoda</taxon>
        <taxon>Chromadorea</taxon>
        <taxon>Rhabditida</taxon>
        <taxon>Tylenchina</taxon>
        <taxon>Panagrolaimomorpha</taxon>
        <taxon>Panagrolaimoidea</taxon>
        <taxon>Panagrolaimidae</taxon>
        <taxon>Panagrellus</taxon>
    </lineage>
</organism>